<dbReference type="Proteomes" id="UP000273307">
    <property type="component" value="Unassembled WGS sequence"/>
</dbReference>
<dbReference type="RefSeq" id="WP_122445280.1">
    <property type="nucleotide sequence ID" value="NZ_UPHP01000143.1"/>
</dbReference>
<evidence type="ECO:0000313" key="2">
    <source>
        <dbReference type="Proteomes" id="UP000273307"/>
    </source>
</evidence>
<protein>
    <submittedName>
        <fullName evidence="1">Uncharacterized protein</fullName>
    </submittedName>
</protein>
<evidence type="ECO:0000313" key="1">
    <source>
        <dbReference type="EMBL" id="VBA44020.1"/>
    </source>
</evidence>
<reference evidence="1 2" key="1">
    <citation type="submission" date="2018-09" db="EMBL/GenBank/DDBJ databases">
        <authorList>
            <person name="Tagini F."/>
        </authorList>
    </citation>
    <scope>NUCLEOTIDE SEQUENCE [LARGE SCALE GENOMIC DNA]</scope>
    <source>
        <strain evidence="1 2">MK136</strain>
    </source>
</reference>
<sequence>MSTYRVINPHGEVVATKDIGNADDAHAWFVDTEFAGKADKAELGWRMEVDIDGDWRFFDQTDGDRA</sequence>
<gene>
    <name evidence="1" type="ORF">LAUMK136_05407</name>
</gene>
<name>A0A498QK89_9MYCO</name>
<dbReference type="AlphaFoldDB" id="A0A498QK89"/>
<dbReference type="OrthoDB" id="4737969at2"/>
<organism evidence="1 2">
    <name type="scientific">Mycobacterium attenuatum</name>
    <dbReference type="NCBI Taxonomy" id="2341086"/>
    <lineage>
        <taxon>Bacteria</taxon>
        <taxon>Bacillati</taxon>
        <taxon>Actinomycetota</taxon>
        <taxon>Actinomycetes</taxon>
        <taxon>Mycobacteriales</taxon>
        <taxon>Mycobacteriaceae</taxon>
        <taxon>Mycobacterium</taxon>
    </lineage>
</organism>
<accession>A0A498QK89</accession>
<dbReference type="EMBL" id="UPHP01000143">
    <property type="protein sequence ID" value="VBA44020.1"/>
    <property type="molecule type" value="Genomic_DNA"/>
</dbReference>
<keyword evidence="2" id="KW-1185">Reference proteome</keyword>
<proteinExistence type="predicted"/>